<evidence type="ECO:0000256" key="3">
    <source>
        <dbReference type="ARBA" id="ARBA00022449"/>
    </source>
</evidence>
<dbReference type="Proteomes" id="UP000297149">
    <property type="component" value="Chromosome"/>
</dbReference>
<evidence type="ECO:0000259" key="9">
    <source>
        <dbReference type="Pfam" id="PF00999"/>
    </source>
</evidence>
<dbReference type="GO" id="GO:1902600">
    <property type="term" value="P:proton transmembrane transport"/>
    <property type="evidence" value="ECO:0007669"/>
    <property type="project" value="InterPro"/>
</dbReference>
<keyword evidence="3" id="KW-0050">Antiport</keyword>
<keyword evidence="4 8" id="KW-0812">Transmembrane</keyword>
<accession>A0A4P7W243</accession>
<dbReference type="GO" id="GO:0016020">
    <property type="term" value="C:membrane"/>
    <property type="evidence" value="ECO:0007669"/>
    <property type="project" value="UniProtKB-SubCell"/>
</dbReference>
<feature type="transmembrane region" description="Helical" evidence="8">
    <location>
        <begin position="128"/>
        <end position="146"/>
    </location>
</feature>
<comment type="subcellular location">
    <subcellularLocation>
        <location evidence="1">Membrane</location>
        <topology evidence="1">Multi-pass membrane protein</topology>
    </subcellularLocation>
</comment>
<feature type="transmembrane region" description="Helical" evidence="8">
    <location>
        <begin position="69"/>
        <end position="89"/>
    </location>
</feature>
<feature type="transmembrane region" description="Helical" evidence="8">
    <location>
        <begin position="158"/>
        <end position="183"/>
    </location>
</feature>
<feature type="transmembrane region" description="Helical" evidence="8">
    <location>
        <begin position="43"/>
        <end position="63"/>
    </location>
</feature>
<dbReference type="PANTHER" id="PTHR43562">
    <property type="entry name" value="NAPA-TYPE SODIUM/HYDROGEN ANTIPORTER"/>
    <property type="match status" value="1"/>
</dbReference>
<dbReference type="EMBL" id="CP039396">
    <property type="protein sequence ID" value="QCD41983.1"/>
    <property type="molecule type" value="Genomic_DNA"/>
</dbReference>
<evidence type="ECO:0000256" key="4">
    <source>
        <dbReference type="ARBA" id="ARBA00022692"/>
    </source>
</evidence>
<protein>
    <recommendedName>
        <fullName evidence="9">Cation/H+ exchanger transmembrane domain-containing protein</fullName>
    </recommendedName>
</protein>
<gene>
    <name evidence="10" type="ORF">E7747_06660</name>
</gene>
<reference evidence="11" key="1">
    <citation type="submission" date="2019-02" db="EMBL/GenBank/DDBJ databases">
        <title>Isolation and identification of novel species under the genus Muribaculum.</title>
        <authorList>
            <person name="Miyake S."/>
            <person name="Ding Y."/>
            <person name="Low A."/>
            <person name="Soh M."/>
            <person name="Seedorf H."/>
        </authorList>
    </citation>
    <scope>NUCLEOTIDE SEQUENCE [LARGE SCALE GENOMIC DNA]</scope>
    <source>
        <strain evidence="11">H5</strain>
    </source>
</reference>
<dbReference type="RefSeq" id="WP_136414889.1">
    <property type="nucleotide sequence ID" value="NZ_CP039396.1"/>
</dbReference>
<dbReference type="KEGG" id="ddb:E7747_06660"/>
<evidence type="ECO:0000256" key="1">
    <source>
        <dbReference type="ARBA" id="ARBA00004141"/>
    </source>
</evidence>
<keyword evidence="11" id="KW-1185">Reference proteome</keyword>
<evidence type="ECO:0000256" key="2">
    <source>
        <dbReference type="ARBA" id="ARBA00022448"/>
    </source>
</evidence>
<evidence type="ECO:0000256" key="7">
    <source>
        <dbReference type="ARBA" id="ARBA00023136"/>
    </source>
</evidence>
<dbReference type="Gene3D" id="1.20.1530.20">
    <property type="match status" value="1"/>
</dbReference>
<organism evidence="10 11">
    <name type="scientific">Duncaniella dubosii</name>
    <dbReference type="NCBI Taxonomy" id="2518971"/>
    <lineage>
        <taxon>Bacteria</taxon>
        <taxon>Pseudomonadati</taxon>
        <taxon>Bacteroidota</taxon>
        <taxon>Bacteroidia</taxon>
        <taxon>Bacteroidales</taxon>
        <taxon>Muribaculaceae</taxon>
        <taxon>Duncaniella</taxon>
    </lineage>
</organism>
<dbReference type="Pfam" id="PF00999">
    <property type="entry name" value="Na_H_Exchanger"/>
    <property type="match status" value="1"/>
</dbReference>
<evidence type="ECO:0000313" key="10">
    <source>
        <dbReference type="EMBL" id="QCD41983.1"/>
    </source>
</evidence>
<dbReference type="PANTHER" id="PTHR43562:SF4">
    <property type="entry name" value="NA(+)_H(+) ANTIPORTER NHAS5"/>
    <property type="match status" value="1"/>
</dbReference>
<proteinExistence type="predicted"/>
<keyword evidence="2" id="KW-0813">Transport</keyword>
<evidence type="ECO:0000256" key="5">
    <source>
        <dbReference type="ARBA" id="ARBA00022989"/>
    </source>
</evidence>
<feature type="transmembrane region" description="Helical" evidence="8">
    <location>
        <begin position="6"/>
        <end position="31"/>
    </location>
</feature>
<keyword evidence="7 8" id="KW-0472">Membrane</keyword>
<feature type="domain" description="Cation/H+ exchanger transmembrane" evidence="9">
    <location>
        <begin position="26"/>
        <end position="182"/>
    </location>
</feature>
<evidence type="ECO:0000256" key="8">
    <source>
        <dbReference type="SAM" id="Phobius"/>
    </source>
</evidence>
<keyword evidence="5 8" id="KW-1133">Transmembrane helix</keyword>
<evidence type="ECO:0000313" key="11">
    <source>
        <dbReference type="Proteomes" id="UP000297149"/>
    </source>
</evidence>
<sequence>MLLSLAIPATAPLITAPVPIFLTVMAIILLTPLVLSRLRIPHVIGLIVAGVVVGPHGFNLLARDMSFEVFGQVGILYLMFLAGIEIDMYHLRKNLRKGMTFGLFTFIIPLILGALVAMAALRMHFLEATLLASMFAAHTLIAYPIVTRFGVTKSPAVVIAIAGTIVTVLGSLIVLAGVLGYTATGRWPR</sequence>
<feature type="transmembrane region" description="Helical" evidence="8">
    <location>
        <begin position="101"/>
        <end position="122"/>
    </location>
</feature>
<dbReference type="AlphaFoldDB" id="A0A4P7W243"/>
<dbReference type="GO" id="GO:0015297">
    <property type="term" value="F:antiporter activity"/>
    <property type="evidence" value="ECO:0007669"/>
    <property type="project" value="UniProtKB-KW"/>
</dbReference>
<keyword evidence="6" id="KW-0406">Ion transport</keyword>
<evidence type="ECO:0000256" key="6">
    <source>
        <dbReference type="ARBA" id="ARBA00023065"/>
    </source>
</evidence>
<dbReference type="InterPro" id="IPR006153">
    <property type="entry name" value="Cation/H_exchanger_TM"/>
</dbReference>
<name>A0A4P7W243_9BACT</name>
<dbReference type="InterPro" id="IPR038770">
    <property type="entry name" value="Na+/solute_symporter_sf"/>
</dbReference>